<reference evidence="14 15" key="1">
    <citation type="submission" date="2018-01" db="EMBL/GenBank/DDBJ databases">
        <title>Denitrification phenotypes of diverse strains of Pseudomonas stutzeri.</title>
        <authorList>
            <person name="Milligan D.A."/>
            <person name="Bergaust L."/>
            <person name="Bakken L.R."/>
            <person name="Frostegard A."/>
        </authorList>
    </citation>
    <scope>NUCLEOTIDE SEQUENCE [LARGE SCALE GENOMIC DNA]</scope>
    <source>
        <strain evidence="14 15">28a3</strain>
    </source>
</reference>
<dbReference type="Gene3D" id="6.10.340.10">
    <property type="match status" value="1"/>
</dbReference>
<dbReference type="Proteomes" id="UP000235897">
    <property type="component" value="Unassembled WGS sequence"/>
</dbReference>
<evidence type="ECO:0000256" key="7">
    <source>
        <dbReference type="ARBA" id="ARBA00029447"/>
    </source>
</evidence>
<evidence type="ECO:0000256" key="8">
    <source>
        <dbReference type="PROSITE-ProRule" id="PRU00284"/>
    </source>
</evidence>
<evidence type="ECO:0000313" key="14">
    <source>
        <dbReference type="EMBL" id="PNG06743.1"/>
    </source>
</evidence>
<dbReference type="InterPro" id="IPR032255">
    <property type="entry name" value="HBM"/>
</dbReference>
<dbReference type="CDD" id="cd06225">
    <property type="entry name" value="HAMP"/>
    <property type="match status" value="1"/>
</dbReference>
<evidence type="ECO:0000256" key="9">
    <source>
        <dbReference type="SAM" id="Coils"/>
    </source>
</evidence>
<dbReference type="GO" id="GO:0016020">
    <property type="term" value="C:membrane"/>
    <property type="evidence" value="ECO:0007669"/>
    <property type="project" value="UniProtKB-SubCell"/>
</dbReference>
<keyword evidence="2" id="KW-0145">Chemotaxis</keyword>
<gene>
    <name evidence="14" type="ORF">CXL00_07400</name>
</gene>
<dbReference type="Pfam" id="PF00015">
    <property type="entry name" value="MCPsignal"/>
    <property type="match status" value="1"/>
</dbReference>
<comment type="caution">
    <text evidence="14">The sequence shown here is derived from an EMBL/GenBank/DDBJ whole genome shotgun (WGS) entry which is preliminary data.</text>
</comment>
<dbReference type="GO" id="GO:0007165">
    <property type="term" value="P:signal transduction"/>
    <property type="evidence" value="ECO:0007669"/>
    <property type="project" value="UniProtKB-KW"/>
</dbReference>
<feature type="transmembrane region" description="Helical" evidence="10">
    <location>
        <begin position="301"/>
        <end position="325"/>
    </location>
</feature>
<dbReference type="PROSITE" id="PS50885">
    <property type="entry name" value="HAMP"/>
    <property type="match status" value="2"/>
</dbReference>
<feature type="domain" description="HBM" evidence="13">
    <location>
        <begin position="45"/>
        <end position="295"/>
    </location>
</feature>
<keyword evidence="4 10" id="KW-1133">Transmembrane helix</keyword>
<feature type="transmembrane region" description="Helical" evidence="10">
    <location>
        <begin position="18"/>
        <end position="40"/>
    </location>
</feature>
<protein>
    <submittedName>
        <fullName evidence="14">Methyl-accepting chemotaxis protein</fullName>
    </submittedName>
</protein>
<dbReference type="Gene3D" id="1.10.287.950">
    <property type="entry name" value="Methyl-accepting chemotaxis protein"/>
    <property type="match status" value="1"/>
</dbReference>
<evidence type="ECO:0000313" key="15">
    <source>
        <dbReference type="Proteomes" id="UP000235897"/>
    </source>
</evidence>
<feature type="coiled-coil region" evidence="9">
    <location>
        <begin position="79"/>
        <end position="106"/>
    </location>
</feature>
<dbReference type="PROSITE" id="PS50111">
    <property type="entry name" value="CHEMOTAXIS_TRANSDUC_2"/>
    <property type="match status" value="1"/>
</dbReference>
<evidence type="ECO:0000256" key="4">
    <source>
        <dbReference type="ARBA" id="ARBA00022989"/>
    </source>
</evidence>
<comment type="similarity">
    <text evidence="7">Belongs to the methyl-accepting chemotaxis (MCP) protein family.</text>
</comment>
<dbReference type="InterPro" id="IPR003660">
    <property type="entry name" value="HAMP_dom"/>
</dbReference>
<dbReference type="CDD" id="cd11386">
    <property type="entry name" value="MCP_signal"/>
    <property type="match status" value="1"/>
</dbReference>
<keyword evidence="3 10" id="KW-0812">Transmembrane</keyword>
<dbReference type="InterPro" id="IPR004089">
    <property type="entry name" value="MCPsignal_dom"/>
</dbReference>
<dbReference type="Pfam" id="PF00672">
    <property type="entry name" value="HAMP"/>
    <property type="match status" value="2"/>
</dbReference>
<dbReference type="EMBL" id="POUW01000002">
    <property type="protein sequence ID" value="PNG06743.1"/>
    <property type="molecule type" value="Genomic_DNA"/>
</dbReference>
<feature type="domain" description="Methyl-accepting transducer" evidence="11">
    <location>
        <begin position="379"/>
        <end position="615"/>
    </location>
</feature>
<sequence>MLGIATARLANMGTATKLALGFGLVLLLTAVVAIAGLAALRSVDMRFDALKRVSSIKTEVLYIRSIEQHFTESGDAEHVKALNDKVAATLANVAELKAQLGEAQQQGLTSVEQALGEYQDAFARFVQVSDAKTIALDSAYWSVVSASNSLDILQSGLVEDGLYDLKESQGERGAEMVGQGQQIAQLYSLILSALNEARQRTQQRDEAPATTIQQAQAALDLANALMETLDRGMYGAVLTEVLGNIKSFNDRLADYTQALGDGARLYTEMNARAAGALEAADKAYQAQQDAMQADLVASSSLILIASGLALIVGIIASLLITRLIVRPLREVIQAANQIARGDLSARIVVNRRDEFGQLMLAMQEMSKSLRGIVGRLQGAVTQIADSAEQVAGVTAKARDGVLRQRVEIDQVATAMNEMSATVQEVARNAEEAAGSARVADRTVGGGHAMVKQSMERVNQLVGSVQEAVRGIDALSEESQNIGTVLDVIKSVAEQTNLLALNAAIEAARAGEQGRGFAVVADEVRSLARRTQQSTAEIQQLVDALQNGAKASVRQMQQSNDLVQLTATDANQTALALNEIAAAVSIIQQMNQQIATAAEDQTAVAEEINRSVINIRDVADLSFRTMDETTNSLDQFRTLSHELQALAGHFRVEG</sequence>
<evidence type="ECO:0000259" key="11">
    <source>
        <dbReference type="PROSITE" id="PS50111"/>
    </source>
</evidence>
<keyword evidence="9" id="KW-0175">Coiled coil</keyword>
<dbReference type="PROSITE" id="PS51753">
    <property type="entry name" value="HBM"/>
    <property type="match status" value="1"/>
</dbReference>
<evidence type="ECO:0000256" key="2">
    <source>
        <dbReference type="ARBA" id="ARBA00022500"/>
    </source>
</evidence>
<dbReference type="FunFam" id="1.10.287.950:FF:000001">
    <property type="entry name" value="Methyl-accepting chemotaxis sensory transducer"/>
    <property type="match status" value="1"/>
</dbReference>
<dbReference type="PANTHER" id="PTHR32089">
    <property type="entry name" value="METHYL-ACCEPTING CHEMOTAXIS PROTEIN MCPB"/>
    <property type="match status" value="1"/>
</dbReference>
<dbReference type="AlphaFoldDB" id="A0A2N8SW85"/>
<dbReference type="RefSeq" id="WP_102846376.1">
    <property type="nucleotide sequence ID" value="NZ_JAMOIG010000001.1"/>
</dbReference>
<evidence type="ECO:0000256" key="10">
    <source>
        <dbReference type="SAM" id="Phobius"/>
    </source>
</evidence>
<keyword evidence="6 8" id="KW-0807">Transducer</keyword>
<dbReference type="SUPFAM" id="SSF58104">
    <property type="entry name" value="Methyl-accepting chemotaxis protein (MCP) signaling domain"/>
    <property type="match status" value="1"/>
</dbReference>
<accession>A0A2N8SW85</accession>
<evidence type="ECO:0000256" key="3">
    <source>
        <dbReference type="ARBA" id="ARBA00022692"/>
    </source>
</evidence>
<dbReference type="GO" id="GO:0006935">
    <property type="term" value="P:chemotaxis"/>
    <property type="evidence" value="ECO:0007669"/>
    <property type="project" value="UniProtKB-KW"/>
</dbReference>
<dbReference type="Gene3D" id="1.20.1440.210">
    <property type="match status" value="1"/>
</dbReference>
<comment type="subcellular location">
    <subcellularLocation>
        <location evidence="1">Membrane</location>
        <topology evidence="1">Multi-pass membrane protein</topology>
    </subcellularLocation>
</comment>
<evidence type="ECO:0000259" key="12">
    <source>
        <dbReference type="PROSITE" id="PS50885"/>
    </source>
</evidence>
<keyword evidence="5 10" id="KW-0472">Membrane</keyword>
<evidence type="ECO:0000256" key="5">
    <source>
        <dbReference type="ARBA" id="ARBA00023136"/>
    </source>
</evidence>
<evidence type="ECO:0000259" key="13">
    <source>
        <dbReference type="PROSITE" id="PS51753"/>
    </source>
</evidence>
<organism evidence="14 15">
    <name type="scientific">Stutzerimonas stutzeri</name>
    <name type="common">Pseudomonas stutzeri</name>
    <dbReference type="NCBI Taxonomy" id="316"/>
    <lineage>
        <taxon>Bacteria</taxon>
        <taxon>Pseudomonadati</taxon>
        <taxon>Pseudomonadota</taxon>
        <taxon>Gammaproteobacteria</taxon>
        <taxon>Pseudomonadales</taxon>
        <taxon>Pseudomonadaceae</taxon>
        <taxon>Stutzerimonas</taxon>
    </lineage>
</organism>
<dbReference type="SMART" id="SM00283">
    <property type="entry name" value="MA"/>
    <property type="match status" value="1"/>
</dbReference>
<feature type="domain" description="HAMP" evidence="12">
    <location>
        <begin position="375"/>
        <end position="427"/>
    </location>
</feature>
<evidence type="ECO:0000256" key="1">
    <source>
        <dbReference type="ARBA" id="ARBA00004141"/>
    </source>
</evidence>
<dbReference type="SMART" id="SM00304">
    <property type="entry name" value="HAMP"/>
    <property type="match status" value="2"/>
</dbReference>
<name>A0A2N8SW85_STUST</name>
<feature type="domain" description="HAMP" evidence="12">
    <location>
        <begin position="322"/>
        <end position="374"/>
    </location>
</feature>
<evidence type="ECO:0000256" key="6">
    <source>
        <dbReference type="ARBA" id="ARBA00023224"/>
    </source>
</evidence>
<dbReference type="SMART" id="SM01358">
    <property type="entry name" value="HBM"/>
    <property type="match status" value="1"/>
</dbReference>
<dbReference type="PANTHER" id="PTHR32089:SF120">
    <property type="entry name" value="METHYL-ACCEPTING CHEMOTAXIS PROTEIN TLPQ"/>
    <property type="match status" value="1"/>
</dbReference>
<proteinExistence type="inferred from homology"/>